<dbReference type="RefSeq" id="WP_344671105.1">
    <property type="nucleotide sequence ID" value="NZ_BAAAQN010000074.1"/>
</dbReference>
<accession>A0ABN2VEG1</accession>
<reference evidence="1 2" key="1">
    <citation type="journal article" date="2019" name="Int. J. Syst. Evol. Microbiol.">
        <title>The Global Catalogue of Microorganisms (GCM) 10K type strain sequencing project: providing services to taxonomists for standard genome sequencing and annotation.</title>
        <authorList>
            <consortium name="The Broad Institute Genomics Platform"/>
            <consortium name="The Broad Institute Genome Sequencing Center for Infectious Disease"/>
            <person name="Wu L."/>
            <person name="Ma J."/>
        </authorList>
    </citation>
    <scope>NUCLEOTIDE SEQUENCE [LARGE SCALE GENOMIC DNA]</scope>
    <source>
        <strain evidence="1 2">JCM 16014</strain>
    </source>
</reference>
<proteinExistence type="predicted"/>
<protein>
    <submittedName>
        <fullName evidence="1">Uncharacterized protein</fullName>
    </submittedName>
</protein>
<dbReference type="Proteomes" id="UP001500751">
    <property type="component" value="Unassembled WGS sequence"/>
</dbReference>
<organism evidence="1 2">
    <name type="scientific">Catenulispora yoronensis</name>
    <dbReference type="NCBI Taxonomy" id="450799"/>
    <lineage>
        <taxon>Bacteria</taxon>
        <taxon>Bacillati</taxon>
        <taxon>Actinomycetota</taxon>
        <taxon>Actinomycetes</taxon>
        <taxon>Catenulisporales</taxon>
        <taxon>Catenulisporaceae</taxon>
        <taxon>Catenulispora</taxon>
    </lineage>
</organism>
<name>A0ABN2VEG1_9ACTN</name>
<evidence type="ECO:0000313" key="1">
    <source>
        <dbReference type="EMBL" id="GAA2059179.1"/>
    </source>
</evidence>
<comment type="caution">
    <text evidence="1">The sequence shown here is derived from an EMBL/GenBank/DDBJ whole genome shotgun (WGS) entry which is preliminary data.</text>
</comment>
<sequence>MKELEWRPAVRIELANNSDYPVNSVAFVEGWVFAKNQNGTVVFPSSQVVKVSLG</sequence>
<evidence type="ECO:0000313" key="2">
    <source>
        <dbReference type="Proteomes" id="UP001500751"/>
    </source>
</evidence>
<gene>
    <name evidence="1" type="ORF">GCM10009839_81700</name>
</gene>
<dbReference type="EMBL" id="BAAAQN010000074">
    <property type="protein sequence ID" value="GAA2059179.1"/>
    <property type="molecule type" value="Genomic_DNA"/>
</dbReference>
<keyword evidence="2" id="KW-1185">Reference proteome</keyword>